<evidence type="ECO:0000313" key="1">
    <source>
        <dbReference type="EMBL" id="KIK23954.1"/>
    </source>
</evidence>
<keyword evidence="2" id="KW-1185">Reference proteome</keyword>
<dbReference type="HOGENOM" id="CLU_2373592_0_0_1"/>
<sequence length="95" mass="10845">MRNCSYEDPSQLRTNTNLGTCTVTYLPKSCRSWKECKKGEGVKQLDVESEERLARSRYMDALPGRTSNTMQLQRCHLTAEHSAFRSTVCGSLHRC</sequence>
<reference evidence="1 2" key="1">
    <citation type="submission" date="2014-04" db="EMBL/GenBank/DDBJ databases">
        <authorList>
            <consortium name="DOE Joint Genome Institute"/>
            <person name="Kuo A."/>
            <person name="Kohler A."/>
            <person name="Costa M.D."/>
            <person name="Nagy L.G."/>
            <person name="Floudas D."/>
            <person name="Copeland A."/>
            <person name="Barry K.W."/>
            <person name="Cichocki N."/>
            <person name="Veneault-Fourrey C."/>
            <person name="LaButti K."/>
            <person name="Lindquist E.A."/>
            <person name="Lipzen A."/>
            <person name="Lundell T."/>
            <person name="Morin E."/>
            <person name="Murat C."/>
            <person name="Sun H."/>
            <person name="Tunlid A."/>
            <person name="Henrissat B."/>
            <person name="Grigoriev I.V."/>
            <person name="Hibbett D.S."/>
            <person name="Martin F."/>
            <person name="Nordberg H.P."/>
            <person name="Cantor M.N."/>
            <person name="Hua S.X."/>
        </authorList>
    </citation>
    <scope>NUCLEOTIDE SEQUENCE [LARGE SCALE GENOMIC DNA]</scope>
    <source>
        <strain evidence="1 2">441</strain>
    </source>
</reference>
<protein>
    <submittedName>
        <fullName evidence="1">Uncharacterized protein</fullName>
    </submittedName>
</protein>
<accession>A0A0C9ZDE7</accession>
<organism evidence="1 2">
    <name type="scientific">Pisolithus microcarpus 441</name>
    <dbReference type="NCBI Taxonomy" id="765257"/>
    <lineage>
        <taxon>Eukaryota</taxon>
        <taxon>Fungi</taxon>
        <taxon>Dikarya</taxon>
        <taxon>Basidiomycota</taxon>
        <taxon>Agaricomycotina</taxon>
        <taxon>Agaricomycetes</taxon>
        <taxon>Agaricomycetidae</taxon>
        <taxon>Boletales</taxon>
        <taxon>Sclerodermatineae</taxon>
        <taxon>Pisolithaceae</taxon>
        <taxon>Pisolithus</taxon>
    </lineage>
</organism>
<dbReference type="AlphaFoldDB" id="A0A0C9ZDE7"/>
<dbReference type="Proteomes" id="UP000054018">
    <property type="component" value="Unassembled WGS sequence"/>
</dbReference>
<gene>
    <name evidence="1" type="ORF">PISMIDRAFT_426131</name>
</gene>
<dbReference type="EMBL" id="KN833721">
    <property type="protein sequence ID" value="KIK23954.1"/>
    <property type="molecule type" value="Genomic_DNA"/>
</dbReference>
<reference evidence="2" key="2">
    <citation type="submission" date="2015-01" db="EMBL/GenBank/DDBJ databases">
        <title>Evolutionary Origins and Diversification of the Mycorrhizal Mutualists.</title>
        <authorList>
            <consortium name="DOE Joint Genome Institute"/>
            <consortium name="Mycorrhizal Genomics Consortium"/>
            <person name="Kohler A."/>
            <person name="Kuo A."/>
            <person name="Nagy L.G."/>
            <person name="Floudas D."/>
            <person name="Copeland A."/>
            <person name="Barry K.W."/>
            <person name="Cichocki N."/>
            <person name="Veneault-Fourrey C."/>
            <person name="LaButti K."/>
            <person name="Lindquist E.A."/>
            <person name="Lipzen A."/>
            <person name="Lundell T."/>
            <person name="Morin E."/>
            <person name="Murat C."/>
            <person name="Riley R."/>
            <person name="Ohm R."/>
            <person name="Sun H."/>
            <person name="Tunlid A."/>
            <person name="Henrissat B."/>
            <person name="Grigoriev I.V."/>
            <person name="Hibbett D.S."/>
            <person name="Martin F."/>
        </authorList>
    </citation>
    <scope>NUCLEOTIDE SEQUENCE [LARGE SCALE GENOMIC DNA]</scope>
    <source>
        <strain evidence="2">441</strain>
    </source>
</reference>
<name>A0A0C9ZDE7_9AGAM</name>
<proteinExistence type="predicted"/>
<evidence type="ECO:0000313" key="2">
    <source>
        <dbReference type="Proteomes" id="UP000054018"/>
    </source>
</evidence>